<keyword evidence="9" id="KW-0460">Magnesium</keyword>
<evidence type="ECO:0000313" key="14">
    <source>
        <dbReference type="EMBL" id="SFV72536.1"/>
    </source>
</evidence>
<sequence>MKTYLVGGAVRDILLGQAPVELDYAVDGNAAAFLAAHPDAARVGKSVRVCLWHGCEFMPLRDGSLSADLAARDLSINALALDADGHLHAHATALEDLERALLRPASPDAFRKDPLRLFRLARFACRHPGWQLHPDCLRLAAEIPESALAAIPAERVGRELLKALALPCPGRFLEVLERLHLWRPWFTELEAIARIPAGPARWHSGSVLRHTVRVMNAVAGDSLAVWMAFCHDLGKLLTPGEELPHHYGHEQRGPAVVRLLVRRLHLPARQEKAGLLACELHMKAGLYDRLRPGTRRDVLWTVATRGLAREFWKVVDADSKQEISSRALADTALLRTIGLPPQWRNRGTESARKLRELHCQALAGSRTA</sequence>
<dbReference type="SUPFAM" id="SSF81891">
    <property type="entry name" value="Poly A polymerase C-terminal region-like"/>
    <property type="match status" value="1"/>
</dbReference>
<accession>A0A1K1LCV3</accession>
<comment type="cofactor">
    <cofactor evidence="1">
        <name>Mg(2+)</name>
        <dbReference type="ChEBI" id="CHEBI:18420"/>
    </cofactor>
</comment>
<keyword evidence="4 14" id="KW-0548">Nucleotidyltransferase</keyword>
<dbReference type="AlphaFoldDB" id="A0A1K1LCV3"/>
<organism evidence="14 15">
    <name type="scientific">Desulfovibrio piger</name>
    <dbReference type="NCBI Taxonomy" id="901"/>
    <lineage>
        <taxon>Bacteria</taxon>
        <taxon>Pseudomonadati</taxon>
        <taxon>Thermodesulfobacteriota</taxon>
        <taxon>Desulfovibrionia</taxon>
        <taxon>Desulfovibrionales</taxon>
        <taxon>Desulfovibrionaceae</taxon>
        <taxon>Desulfovibrio</taxon>
    </lineage>
</organism>
<evidence type="ECO:0000259" key="13">
    <source>
        <dbReference type="Pfam" id="PF12627"/>
    </source>
</evidence>
<dbReference type="EC" id="2.7.7.72" evidence="14"/>
<dbReference type="Pfam" id="PF01743">
    <property type="entry name" value="PolyA_pol"/>
    <property type="match status" value="1"/>
</dbReference>
<dbReference type="InterPro" id="IPR002646">
    <property type="entry name" value="PolA_pol_head_dom"/>
</dbReference>
<dbReference type="GO" id="GO:0046872">
    <property type="term" value="F:metal ion binding"/>
    <property type="evidence" value="ECO:0007669"/>
    <property type="project" value="UniProtKB-KW"/>
</dbReference>
<keyword evidence="7" id="KW-0692">RNA repair</keyword>
<reference evidence="15" key="1">
    <citation type="submission" date="2016-10" db="EMBL/GenBank/DDBJ databases">
        <authorList>
            <person name="Wegmann U."/>
        </authorList>
    </citation>
    <scope>NUCLEOTIDE SEQUENCE [LARGE SCALE GENOMIC DNA]</scope>
</reference>
<dbReference type="PANTHER" id="PTHR47545">
    <property type="entry name" value="MULTIFUNCTIONAL CCA PROTEIN"/>
    <property type="match status" value="1"/>
</dbReference>
<keyword evidence="6" id="KW-0547">Nucleotide-binding</keyword>
<dbReference type="Gene3D" id="1.10.3090.10">
    <property type="entry name" value="cca-adding enzyme, domain 2"/>
    <property type="match status" value="1"/>
</dbReference>
<dbReference type="GO" id="GO:0042245">
    <property type="term" value="P:RNA repair"/>
    <property type="evidence" value="ECO:0007669"/>
    <property type="project" value="UniProtKB-KW"/>
</dbReference>
<keyword evidence="10 11" id="KW-0694">RNA-binding</keyword>
<comment type="similarity">
    <text evidence="11">Belongs to the tRNA nucleotidyltransferase/poly(A) polymerase family.</text>
</comment>
<dbReference type="EMBL" id="LT630450">
    <property type="protein sequence ID" value="SFV72536.1"/>
    <property type="molecule type" value="Genomic_DNA"/>
</dbReference>
<dbReference type="GO" id="GO:0004810">
    <property type="term" value="F:CCA tRNA nucleotidyltransferase activity"/>
    <property type="evidence" value="ECO:0007669"/>
    <property type="project" value="UniProtKB-EC"/>
</dbReference>
<keyword evidence="2 11" id="KW-0808">Transferase</keyword>
<protein>
    <submittedName>
        <fullName evidence="14">tRNA nucleotidyltransferase</fullName>
        <ecNumber evidence="14">2.7.7.72</ecNumber>
    </submittedName>
</protein>
<evidence type="ECO:0000256" key="9">
    <source>
        <dbReference type="ARBA" id="ARBA00022842"/>
    </source>
</evidence>
<keyword evidence="5" id="KW-0479">Metal-binding</keyword>
<evidence type="ECO:0000256" key="6">
    <source>
        <dbReference type="ARBA" id="ARBA00022741"/>
    </source>
</evidence>
<dbReference type="SUPFAM" id="SSF81301">
    <property type="entry name" value="Nucleotidyltransferase"/>
    <property type="match status" value="1"/>
</dbReference>
<evidence type="ECO:0000259" key="12">
    <source>
        <dbReference type="Pfam" id="PF01743"/>
    </source>
</evidence>
<evidence type="ECO:0000313" key="15">
    <source>
        <dbReference type="Proteomes" id="UP000186323"/>
    </source>
</evidence>
<dbReference type="OrthoDB" id="9805698at2"/>
<dbReference type="GO" id="GO:0005524">
    <property type="term" value="F:ATP binding"/>
    <property type="evidence" value="ECO:0007669"/>
    <property type="project" value="UniProtKB-KW"/>
</dbReference>
<keyword evidence="8" id="KW-0067">ATP-binding</keyword>
<proteinExistence type="inferred from homology"/>
<evidence type="ECO:0000256" key="11">
    <source>
        <dbReference type="RuleBase" id="RU003953"/>
    </source>
</evidence>
<dbReference type="RefSeq" id="WP_072333034.1">
    <property type="nucleotide sequence ID" value="NZ_DBGALU010000066.1"/>
</dbReference>
<keyword evidence="3" id="KW-0819">tRNA processing</keyword>
<dbReference type="InterPro" id="IPR050124">
    <property type="entry name" value="tRNA_CCA-adding_enzyme"/>
</dbReference>
<gene>
    <name evidence="14" type="ORF">DESPIGER_0652</name>
</gene>
<dbReference type="Pfam" id="PF12627">
    <property type="entry name" value="PolyA_pol_RNAbd"/>
    <property type="match status" value="1"/>
</dbReference>
<dbReference type="InterPro" id="IPR032828">
    <property type="entry name" value="PolyA_RNA-bd"/>
</dbReference>
<dbReference type="Gene3D" id="3.30.460.10">
    <property type="entry name" value="Beta Polymerase, domain 2"/>
    <property type="match status" value="1"/>
</dbReference>
<dbReference type="InterPro" id="IPR043519">
    <property type="entry name" value="NT_sf"/>
</dbReference>
<name>A0A1K1LCV3_9BACT</name>
<dbReference type="GO" id="GO:0003723">
    <property type="term" value="F:RNA binding"/>
    <property type="evidence" value="ECO:0007669"/>
    <property type="project" value="UniProtKB-KW"/>
</dbReference>
<evidence type="ECO:0000256" key="4">
    <source>
        <dbReference type="ARBA" id="ARBA00022695"/>
    </source>
</evidence>
<feature type="domain" description="Poly A polymerase head" evidence="12">
    <location>
        <begin position="3"/>
        <end position="32"/>
    </location>
</feature>
<dbReference type="Proteomes" id="UP000186323">
    <property type="component" value="Chromosome I"/>
</dbReference>
<keyword evidence="15" id="KW-1185">Reference proteome</keyword>
<evidence type="ECO:0000256" key="10">
    <source>
        <dbReference type="ARBA" id="ARBA00022884"/>
    </source>
</evidence>
<evidence type="ECO:0000256" key="8">
    <source>
        <dbReference type="ARBA" id="ARBA00022840"/>
    </source>
</evidence>
<evidence type="ECO:0000256" key="2">
    <source>
        <dbReference type="ARBA" id="ARBA00022679"/>
    </source>
</evidence>
<evidence type="ECO:0000256" key="1">
    <source>
        <dbReference type="ARBA" id="ARBA00001946"/>
    </source>
</evidence>
<dbReference type="PANTHER" id="PTHR47545:SF1">
    <property type="entry name" value="MULTIFUNCTIONAL CCA PROTEIN"/>
    <property type="match status" value="1"/>
</dbReference>
<evidence type="ECO:0000256" key="7">
    <source>
        <dbReference type="ARBA" id="ARBA00022800"/>
    </source>
</evidence>
<evidence type="ECO:0000256" key="3">
    <source>
        <dbReference type="ARBA" id="ARBA00022694"/>
    </source>
</evidence>
<dbReference type="GO" id="GO:0008033">
    <property type="term" value="P:tRNA processing"/>
    <property type="evidence" value="ECO:0007669"/>
    <property type="project" value="UniProtKB-KW"/>
</dbReference>
<dbReference type="KEGG" id="dpg:DESPIGER_0652"/>
<evidence type="ECO:0000256" key="5">
    <source>
        <dbReference type="ARBA" id="ARBA00022723"/>
    </source>
</evidence>
<feature type="domain" description="tRNA nucleotidyltransferase/poly(A) polymerase RNA and SrmB- binding" evidence="13">
    <location>
        <begin position="147"/>
        <end position="191"/>
    </location>
</feature>